<dbReference type="GO" id="GO:0015833">
    <property type="term" value="P:peptide transport"/>
    <property type="evidence" value="ECO:0007669"/>
    <property type="project" value="TreeGrafter"/>
</dbReference>
<dbReference type="InterPro" id="IPR039424">
    <property type="entry name" value="SBP_5"/>
</dbReference>
<dbReference type="GO" id="GO:0030288">
    <property type="term" value="C:outer membrane-bounded periplasmic space"/>
    <property type="evidence" value="ECO:0007669"/>
    <property type="project" value="UniProtKB-ARBA"/>
</dbReference>
<dbReference type="InterPro" id="IPR030678">
    <property type="entry name" value="Peptide/Ni-bd"/>
</dbReference>
<dbReference type="GO" id="GO:1904680">
    <property type="term" value="F:peptide transmembrane transporter activity"/>
    <property type="evidence" value="ECO:0007669"/>
    <property type="project" value="TreeGrafter"/>
</dbReference>
<reference evidence="1 2" key="1">
    <citation type="submission" date="2016-07" db="EMBL/GenBank/DDBJ databases">
        <title>Genome sequencing of Vibrio scophthalmi strain VS-05, an isolated from Paralichthys olivaceus.</title>
        <authorList>
            <person name="Han H.-J."/>
        </authorList>
    </citation>
    <scope>NUCLEOTIDE SEQUENCE [LARGE SCALE GENOMIC DNA]</scope>
    <source>
        <strain evidence="1 2">VS-05</strain>
    </source>
</reference>
<dbReference type="PIRSF" id="PIRSF002741">
    <property type="entry name" value="MppA"/>
    <property type="match status" value="1"/>
</dbReference>
<evidence type="ECO:0000313" key="2">
    <source>
        <dbReference type="Proteomes" id="UP000092528"/>
    </source>
</evidence>
<dbReference type="InterPro" id="IPR000914">
    <property type="entry name" value="SBP_5_dom"/>
</dbReference>
<dbReference type="Gene3D" id="3.10.105.10">
    <property type="entry name" value="Dipeptide-binding Protein, Domain 3"/>
    <property type="match status" value="1"/>
</dbReference>
<dbReference type="PROSITE" id="PS51257">
    <property type="entry name" value="PROKAR_LIPOPROTEIN"/>
    <property type="match status" value="1"/>
</dbReference>
<dbReference type="PATRIC" id="fig|45658.6.peg.2013"/>
<dbReference type="PANTHER" id="PTHR30290">
    <property type="entry name" value="PERIPLASMIC BINDING COMPONENT OF ABC TRANSPORTER"/>
    <property type="match status" value="1"/>
</dbReference>
<keyword evidence="2" id="KW-1185">Reference proteome</keyword>
<dbReference type="GO" id="GO:0043190">
    <property type="term" value="C:ATP-binding cassette (ABC) transporter complex"/>
    <property type="evidence" value="ECO:0007669"/>
    <property type="project" value="InterPro"/>
</dbReference>
<sequence>MCFKSQNYMKAFIQLTLSFVAAGLLAGCGEEISHEKIRQNGFVFCGQAGPTTFNPQLVDSGITSETLSSQLFDTLLTLDANTYQPVASLAESWQVNEEGTEYIFTLKPNVAFQTTSWFTPSRTLTADDVVFSFERIIDTNHPFHYVGGGLYPWFTGIDLQNLLVDVQALDELTVKFTLARPNNTFLSNIATSHAVIHSKEYANQLLLSDDLSMIDSHPVGTGPFYLDDYQINDLVRLKRHSQYWAGQAKMQQVVFDISHRGTGTLAKLLRNECDVLTAPRSSQIPTIENHDAITLTADPAMNISFIAVNTAHKALSDSRVRKALNYAINRQNILDSVYYGTGSQAYSVLPPSSWAYNGDSIQVRYDRNYAIALLHDAGYSKGLTLNMSVPLEPRSYNPSPRKTAELIQANLAEIGITLNLFMDDRLDRSEVKNIDDMDLYLTGWIANTGDPDNFLRPLLSCDSKRAGLNVASWCDPDFDFLLDLALEVDKPRYRLNLYKQAQNILNEEFPVIPLNHGMQFQAHDNSLTGFKASPFHAQPFDSIERIK</sequence>
<dbReference type="EMBL" id="CP016414">
    <property type="protein sequence ID" value="ANU36051.1"/>
    <property type="molecule type" value="Genomic_DNA"/>
</dbReference>
<dbReference type="Gene3D" id="3.40.190.10">
    <property type="entry name" value="Periplasmic binding protein-like II"/>
    <property type="match status" value="1"/>
</dbReference>
<evidence type="ECO:0000313" key="1">
    <source>
        <dbReference type="EMBL" id="ANU36051.1"/>
    </source>
</evidence>
<dbReference type="SUPFAM" id="SSF53850">
    <property type="entry name" value="Periplasmic binding protein-like II"/>
    <property type="match status" value="1"/>
</dbReference>
<dbReference type="Gene3D" id="3.90.76.10">
    <property type="entry name" value="Dipeptide-binding Protein, Domain 1"/>
    <property type="match status" value="1"/>
</dbReference>
<accession>A0A1B1NPY8</accession>
<dbReference type="PANTHER" id="PTHR30290:SF28">
    <property type="entry name" value="ABC TRANSPORTER PERIPLASMIC-BINDING PROTEIN SAPA-RELATED"/>
    <property type="match status" value="1"/>
</dbReference>
<dbReference type="KEGG" id="vsc:VSVS12_02050"/>
<dbReference type="AlphaFoldDB" id="A0A1B1NPY8"/>
<organism evidence="1 2">
    <name type="scientific">Vibrio scophthalmi</name>
    <dbReference type="NCBI Taxonomy" id="45658"/>
    <lineage>
        <taxon>Bacteria</taxon>
        <taxon>Pseudomonadati</taxon>
        <taxon>Pseudomonadota</taxon>
        <taxon>Gammaproteobacteria</taxon>
        <taxon>Vibrionales</taxon>
        <taxon>Vibrionaceae</taxon>
        <taxon>Vibrio</taxon>
    </lineage>
</organism>
<dbReference type="STRING" id="45658.VSVS12_02050"/>
<dbReference type="Pfam" id="PF00496">
    <property type="entry name" value="SBP_bac_5"/>
    <property type="match status" value="1"/>
</dbReference>
<dbReference type="Proteomes" id="UP000092528">
    <property type="component" value="Chromosome 1"/>
</dbReference>
<dbReference type="CDD" id="cd08493">
    <property type="entry name" value="PBP2_DppA_like"/>
    <property type="match status" value="1"/>
</dbReference>
<gene>
    <name evidence="1" type="ORF">VSVS05_00920</name>
</gene>
<name>A0A1B1NPY8_9VIBR</name>
<proteinExistence type="predicted"/>
<protein>
    <submittedName>
        <fullName evidence="1">Periplasmic dipeptide transport protein</fullName>
    </submittedName>
</protein>